<dbReference type="Proteomes" id="UP000703269">
    <property type="component" value="Unassembled WGS sequence"/>
</dbReference>
<keyword evidence="3" id="KW-1185">Reference proteome</keyword>
<feature type="region of interest" description="Disordered" evidence="1">
    <location>
        <begin position="1"/>
        <end position="23"/>
    </location>
</feature>
<accession>A0A9P3GT58</accession>
<proteinExistence type="predicted"/>
<comment type="caution">
    <text evidence="2">The sequence shown here is derived from an EMBL/GenBank/DDBJ whole genome shotgun (WGS) entry which is preliminary data.</text>
</comment>
<evidence type="ECO:0000313" key="3">
    <source>
        <dbReference type="Proteomes" id="UP000703269"/>
    </source>
</evidence>
<protein>
    <submittedName>
        <fullName evidence="2">Uncharacterized protein</fullName>
    </submittedName>
</protein>
<reference evidence="2 3" key="1">
    <citation type="submission" date="2021-08" db="EMBL/GenBank/DDBJ databases">
        <title>Draft Genome Sequence of Phanerochaete sordida strain YK-624.</title>
        <authorList>
            <person name="Mori T."/>
            <person name="Dohra H."/>
            <person name="Suzuki T."/>
            <person name="Kawagishi H."/>
            <person name="Hirai H."/>
        </authorList>
    </citation>
    <scope>NUCLEOTIDE SEQUENCE [LARGE SCALE GENOMIC DNA]</scope>
    <source>
        <strain evidence="2 3">YK-624</strain>
    </source>
</reference>
<dbReference type="EMBL" id="BPQB01000161">
    <property type="protein sequence ID" value="GJF00517.1"/>
    <property type="molecule type" value="Genomic_DNA"/>
</dbReference>
<dbReference type="AlphaFoldDB" id="A0A9P3GT58"/>
<name>A0A9P3GT58_9APHY</name>
<gene>
    <name evidence="2" type="ORF">PsYK624_168070</name>
</gene>
<sequence length="77" mass="8654">MQPAEVATPHHAVEQGQDGMDRPRACDVKSIEVLLASRKVAQDITQEIDSFWAFHFAFVDEVALKAGWRHPTTYTSN</sequence>
<organism evidence="2 3">
    <name type="scientific">Phanerochaete sordida</name>
    <dbReference type="NCBI Taxonomy" id="48140"/>
    <lineage>
        <taxon>Eukaryota</taxon>
        <taxon>Fungi</taxon>
        <taxon>Dikarya</taxon>
        <taxon>Basidiomycota</taxon>
        <taxon>Agaricomycotina</taxon>
        <taxon>Agaricomycetes</taxon>
        <taxon>Polyporales</taxon>
        <taxon>Phanerochaetaceae</taxon>
        <taxon>Phanerochaete</taxon>
    </lineage>
</organism>
<evidence type="ECO:0000313" key="2">
    <source>
        <dbReference type="EMBL" id="GJF00517.1"/>
    </source>
</evidence>
<evidence type="ECO:0000256" key="1">
    <source>
        <dbReference type="SAM" id="MobiDB-lite"/>
    </source>
</evidence>